<keyword evidence="3" id="KW-1185">Reference proteome</keyword>
<dbReference type="Proteomes" id="UP000308652">
    <property type="component" value="Unassembled WGS sequence"/>
</dbReference>
<accession>A0A5C3MD37</accession>
<proteinExistence type="predicted"/>
<feature type="compositionally biased region" description="Polar residues" evidence="1">
    <location>
        <begin position="21"/>
        <end position="32"/>
    </location>
</feature>
<dbReference type="EMBL" id="ML213601">
    <property type="protein sequence ID" value="TFK39081.1"/>
    <property type="molecule type" value="Genomic_DNA"/>
</dbReference>
<feature type="region of interest" description="Disordered" evidence="1">
    <location>
        <begin position="1"/>
        <end position="34"/>
    </location>
</feature>
<sequence>MRRGKNEPWSNPRTGLPKSWQHVQPRQHSSWPTPSPALLVLTSKWMPLSSKRTRSYSVPSTPADVNFPPCPQPCQDLTAICCTSTLTAAQKSWVCYGVRCT</sequence>
<name>A0A5C3MD37_9AGAR</name>
<protein>
    <submittedName>
        <fullName evidence="2">Uncharacterized protein</fullName>
    </submittedName>
</protein>
<evidence type="ECO:0000256" key="1">
    <source>
        <dbReference type="SAM" id="MobiDB-lite"/>
    </source>
</evidence>
<dbReference type="AlphaFoldDB" id="A0A5C3MD37"/>
<evidence type="ECO:0000313" key="2">
    <source>
        <dbReference type="EMBL" id="TFK39081.1"/>
    </source>
</evidence>
<evidence type="ECO:0000313" key="3">
    <source>
        <dbReference type="Proteomes" id="UP000308652"/>
    </source>
</evidence>
<organism evidence="2 3">
    <name type="scientific">Crucibulum laeve</name>
    <dbReference type="NCBI Taxonomy" id="68775"/>
    <lineage>
        <taxon>Eukaryota</taxon>
        <taxon>Fungi</taxon>
        <taxon>Dikarya</taxon>
        <taxon>Basidiomycota</taxon>
        <taxon>Agaricomycotina</taxon>
        <taxon>Agaricomycetes</taxon>
        <taxon>Agaricomycetidae</taxon>
        <taxon>Agaricales</taxon>
        <taxon>Agaricineae</taxon>
        <taxon>Nidulariaceae</taxon>
        <taxon>Crucibulum</taxon>
    </lineage>
</organism>
<reference evidence="2 3" key="1">
    <citation type="journal article" date="2019" name="Nat. Ecol. Evol.">
        <title>Megaphylogeny resolves global patterns of mushroom evolution.</title>
        <authorList>
            <person name="Varga T."/>
            <person name="Krizsan K."/>
            <person name="Foldi C."/>
            <person name="Dima B."/>
            <person name="Sanchez-Garcia M."/>
            <person name="Sanchez-Ramirez S."/>
            <person name="Szollosi G.J."/>
            <person name="Szarkandi J.G."/>
            <person name="Papp V."/>
            <person name="Albert L."/>
            <person name="Andreopoulos W."/>
            <person name="Angelini C."/>
            <person name="Antonin V."/>
            <person name="Barry K.W."/>
            <person name="Bougher N.L."/>
            <person name="Buchanan P."/>
            <person name="Buyck B."/>
            <person name="Bense V."/>
            <person name="Catcheside P."/>
            <person name="Chovatia M."/>
            <person name="Cooper J."/>
            <person name="Damon W."/>
            <person name="Desjardin D."/>
            <person name="Finy P."/>
            <person name="Geml J."/>
            <person name="Haridas S."/>
            <person name="Hughes K."/>
            <person name="Justo A."/>
            <person name="Karasinski D."/>
            <person name="Kautmanova I."/>
            <person name="Kiss B."/>
            <person name="Kocsube S."/>
            <person name="Kotiranta H."/>
            <person name="LaButti K.M."/>
            <person name="Lechner B.E."/>
            <person name="Liimatainen K."/>
            <person name="Lipzen A."/>
            <person name="Lukacs Z."/>
            <person name="Mihaltcheva S."/>
            <person name="Morgado L.N."/>
            <person name="Niskanen T."/>
            <person name="Noordeloos M.E."/>
            <person name="Ohm R.A."/>
            <person name="Ortiz-Santana B."/>
            <person name="Ovrebo C."/>
            <person name="Racz N."/>
            <person name="Riley R."/>
            <person name="Savchenko A."/>
            <person name="Shiryaev A."/>
            <person name="Soop K."/>
            <person name="Spirin V."/>
            <person name="Szebenyi C."/>
            <person name="Tomsovsky M."/>
            <person name="Tulloss R.E."/>
            <person name="Uehling J."/>
            <person name="Grigoriev I.V."/>
            <person name="Vagvolgyi C."/>
            <person name="Papp T."/>
            <person name="Martin F.M."/>
            <person name="Miettinen O."/>
            <person name="Hibbett D.S."/>
            <person name="Nagy L.G."/>
        </authorList>
    </citation>
    <scope>NUCLEOTIDE SEQUENCE [LARGE SCALE GENOMIC DNA]</scope>
    <source>
        <strain evidence="2 3">CBS 166.37</strain>
    </source>
</reference>
<gene>
    <name evidence="2" type="ORF">BDQ12DRAFT_682985</name>
</gene>